<gene>
    <name evidence="3" type="ORF">AV656_03235</name>
</gene>
<dbReference type="InterPro" id="IPR052342">
    <property type="entry name" value="MCH/BMMD"/>
</dbReference>
<proteinExistence type="predicted"/>
<dbReference type="PANTHER" id="PTHR43664">
    <property type="entry name" value="MONOAMINE OXIDASE-RELATED"/>
    <property type="match status" value="1"/>
</dbReference>
<organism evidence="3 4">
    <name type="scientific">Bhargavaea cecembensis</name>
    <dbReference type="NCBI Taxonomy" id="394098"/>
    <lineage>
        <taxon>Bacteria</taxon>
        <taxon>Bacillati</taxon>
        <taxon>Bacillota</taxon>
        <taxon>Bacilli</taxon>
        <taxon>Bacillales</taxon>
        <taxon>Caryophanaceae</taxon>
        <taxon>Bhargavaea</taxon>
    </lineage>
</organism>
<evidence type="ECO:0000313" key="4">
    <source>
        <dbReference type="Proteomes" id="UP000076490"/>
    </source>
</evidence>
<dbReference type="AlphaFoldDB" id="A0A161SW56"/>
<keyword evidence="1" id="KW-1133">Transmembrane helix</keyword>
<dbReference type="Proteomes" id="UP000076490">
    <property type="component" value="Unassembled WGS sequence"/>
</dbReference>
<comment type="caution">
    <text evidence="3">The sequence shown here is derived from an EMBL/GenBank/DDBJ whole genome shotgun (WGS) entry which is preliminary data.</text>
</comment>
<dbReference type="Gene3D" id="3.10.129.10">
    <property type="entry name" value="Hotdog Thioesterase"/>
    <property type="match status" value="1"/>
</dbReference>
<dbReference type="InterPro" id="IPR002539">
    <property type="entry name" value="MaoC-like_dom"/>
</dbReference>
<dbReference type="Pfam" id="PF01575">
    <property type="entry name" value="MaoC_dehydratas"/>
    <property type="match status" value="1"/>
</dbReference>
<protein>
    <submittedName>
        <fullName evidence="3">Dehydratase</fullName>
    </submittedName>
</protein>
<sequence>MFDKYYEEINVGEEWDSKGRTITETDIVNFAGVSGDFYPLHMDREYAKNTPFGKPIAHGMLVLSVATGLMNLTPGIIAAFYGMDKIRFVRPTFIGDTIKVRMKASDKQERNNGTGVIACKTEIINQNGDTVIAGTLRMLVNRVPVGAEV</sequence>
<feature type="domain" description="MaoC-like" evidence="2">
    <location>
        <begin position="11"/>
        <end position="116"/>
    </location>
</feature>
<dbReference type="InterPro" id="IPR029069">
    <property type="entry name" value="HotDog_dom_sf"/>
</dbReference>
<dbReference type="EMBL" id="LQNT01000001">
    <property type="protein sequence ID" value="KZE40290.1"/>
    <property type="molecule type" value="Genomic_DNA"/>
</dbReference>
<dbReference type="SUPFAM" id="SSF54637">
    <property type="entry name" value="Thioesterase/thiol ester dehydrase-isomerase"/>
    <property type="match status" value="1"/>
</dbReference>
<dbReference type="PANTHER" id="PTHR43664:SF1">
    <property type="entry name" value="BETA-METHYLMALYL-COA DEHYDRATASE"/>
    <property type="match status" value="1"/>
</dbReference>
<feature type="transmembrane region" description="Helical" evidence="1">
    <location>
        <begin position="56"/>
        <end position="81"/>
    </location>
</feature>
<evidence type="ECO:0000256" key="1">
    <source>
        <dbReference type="SAM" id="Phobius"/>
    </source>
</evidence>
<name>A0A161SW56_9BACL</name>
<reference evidence="3 4" key="1">
    <citation type="submission" date="2016-01" db="EMBL/GenBank/DDBJ databases">
        <title>Whole genome sequencing of Bhargavaea cecembensis T14.</title>
        <authorList>
            <person name="Hong K.W."/>
        </authorList>
    </citation>
    <scope>NUCLEOTIDE SEQUENCE [LARGE SCALE GENOMIC DNA]</scope>
    <source>
        <strain evidence="3 4">T14</strain>
    </source>
</reference>
<accession>A0A161SW56</accession>
<dbReference type="OrthoDB" id="9801625at2"/>
<evidence type="ECO:0000259" key="2">
    <source>
        <dbReference type="Pfam" id="PF01575"/>
    </source>
</evidence>
<dbReference type="RefSeq" id="WP_063178742.1">
    <property type="nucleotide sequence ID" value="NZ_LQNT01000001.1"/>
</dbReference>
<keyword evidence="1" id="KW-0812">Transmembrane</keyword>
<keyword evidence="1" id="KW-0472">Membrane</keyword>
<evidence type="ECO:0000313" key="3">
    <source>
        <dbReference type="EMBL" id="KZE40290.1"/>
    </source>
</evidence>